<dbReference type="Proteomes" id="UP000258707">
    <property type="component" value="Plasmid pAArc1-01"/>
</dbReference>
<dbReference type="EMBL" id="CP024045">
    <property type="protein sequence ID" value="AXR76125.1"/>
    <property type="molecule type" value="Genomic_DNA"/>
</dbReference>
<evidence type="ECO:0000256" key="1">
    <source>
        <dbReference type="ARBA" id="ARBA00023054"/>
    </source>
</evidence>
<dbReference type="AlphaFoldDB" id="A0A346P9D0"/>
<dbReference type="KEGG" id="nan:AArc1_4008"/>
<dbReference type="InterPro" id="IPR027417">
    <property type="entry name" value="P-loop_NTPase"/>
</dbReference>
<feature type="coiled-coil region" evidence="3">
    <location>
        <begin position="802"/>
        <end position="836"/>
    </location>
</feature>
<dbReference type="SUPFAM" id="SSF52540">
    <property type="entry name" value="P-loop containing nucleoside triphosphate hydrolases"/>
    <property type="match status" value="1"/>
</dbReference>
<gene>
    <name evidence="4" type="ORF">AArc1_4008</name>
</gene>
<feature type="coiled-coil region" evidence="3">
    <location>
        <begin position="331"/>
        <end position="383"/>
    </location>
</feature>
<evidence type="ECO:0000256" key="3">
    <source>
        <dbReference type="SAM" id="Coils"/>
    </source>
</evidence>
<evidence type="ECO:0000313" key="4">
    <source>
        <dbReference type="EMBL" id="AXR76125.1"/>
    </source>
</evidence>
<name>A0A346P9D0_9EURY</name>
<evidence type="ECO:0000313" key="5">
    <source>
        <dbReference type="Proteomes" id="UP000258707"/>
    </source>
</evidence>
<dbReference type="Gene3D" id="3.40.50.300">
    <property type="entry name" value="P-loop containing nucleotide triphosphate hydrolases"/>
    <property type="match status" value="2"/>
</dbReference>
<keyword evidence="1 3" id="KW-0175">Coiled coil</keyword>
<comment type="similarity">
    <text evidence="2">Belongs to the Sph1/Sph2 family.</text>
</comment>
<keyword evidence="4" id="KW-0614">Plasmid</keyword>
<feature type="coiled-coil region" evidence="3">
    <location>
        <begin position="557"/>
        <end position="584"/>
    </location>
</feature>
<protein>
    <submittedName>
        <fullName evidence="4">SMC domain-containing protein</fullName>
    </submittedName>
</protein>
<accession>A0A346P9D0</accession>
<dbReference type="PANTHER" id="PTHR32114">
    <property type="entry name" value="ABC TRANSPORTER ABCH.3"/>
    <property type="match status" value="1"/>
</dbReference>
<dbReference type="GeneID" id="37636607"/>
<dbReference type="CDD" id="cd00267">
    <property type="entry name" value="ABC_ATPase"/>
    <property type="match status" value="1"/>
</dbReference>
<organism evidence="4 5">
    <name type="scientific">Natrarchaeobaculum sulfurireducens</name>
    <dbReference type="NCBI Taxonomy" id="2044521"/>
    <lineage>
        <taxon>Archaea</taxon>
        <taxon>Methanobacteriati</taxon>
        <taxon>Methanobacteriota</taxon>
        <taxon>Stenosarchaea group</taxon>
        <taxon>Halobacteria</taxon>
        <taxon>Halobacteriales</taxon>
        <taxon>Natrialbaceae</taxon>
        <taxon>Natrarchaeobaculum</taxon>
    </lineage>
</organism>
<reference evidence="4 5" key="1">
    <citation type="submission" date="2017-10" db="EMBL/GenBank/DDBJ databases">
        <title>Phenotypic and genomic properties of facultatively anaerobic sulfur-reducing natronoarchaea from hypersaline soda lakes.</title>
        <authorList>
            <person name="Sorokin D.Y."/>
            <person name="Kublanov I.V."/>
            <person name="Roman P."/>
            <person name="Sinninghe Damste J.S."/>
            <person name="Golyshin P.N."/>
            <person name="Rojo D."/>
            <person name="Ciordia S."/>
            <person name="Mena Md.C."/>
            <person name="Ferrer M."/>
            <person name="Messina E."/>
            <person name="Smedile F."/>
            <person name="La Spada G."/>
            <person name="La Cono V."/>
            <person name="Yakimov M.M."/>
        </authorList>
    </citation>
    <scope>NUCLEOTIDE SEQUENCE [LARGE SCALE GENOMIC DNA]</scope>
    <source>
        <strain evidence="4 5">AArc1</strain>
        <plasmid evidence="5">paarc1-01</plasmid>
    </source>
</reference>
<geneLocation type="plasmid" evidence="5">
    <name>paarc1-01</name>
</geneLocation>
<dbReference type="PANTHER" id="PTHR32114:SF2">
    <property type="entry name" value="ABC TRANSPORTER ABCH.3"/>
    <property type="match status" value="1"/>
</dbReference>
<sequence length="984" mass="112248">MNGYERLTDLFSPQSIQRVDRPGELYKIEHEREGFSDETLLIRFLGSESDPEKLLEEDNRELEVLFYNEEIANRWNIQLIWACREGTDLDETIRDELEQDTRFAIRRSVTADALEAFLTPLGAVEEELKKIESDFDRGELIQSLLDADLGFLFDTDSTNRDERLELLISDSPSEIAEQEVKIEDPYEGIIETIELGESFRPAAKCRELSAEPFTLLYGRNGSGKTSLLDGATLGMVGQIRRGENRSHAYDDLRVTLIDDDENSVSLSNDPADVSDRIADWFGFRPQGNEHKHIEFYRVNYHEAGATTRLIESDSDQNLERTIRRFIYGERLSQASHEKDELIKRANNEISEREDKIRKLEIQLQEAKEDRERATSILSQASNAAKNLSPATQSLVTKPPNFEHVADVPSAGSRTKWPESWAEWKQRFQYLRTSLKALDEDEQLPTTPGDLHTHFTVTIDEIETRIDRLEEIKTLETDRAELKRLQTFFEKPAWQSISTPTAVIVIILSTHGIQPSDLRVIADATRDLDDSIEVGSIEEWRSTLQERLIEHKDELVERRDTLEEISDLQARQRELQAEIRSLTEDYLTITDTVKYCPACYIEQSHADIRTRDKPADLLIDETDVPESLRQTITTVTDAIEILEQTSWSEIQYDVSARFDDLCGMKHFEQLQALLQENPDVESFPNATSSTSTTVGEALRKLGVDAADQTKPAKRLQQTRNAISQSIVEVGVDIPKFDAEDDDTSAMLSNLQARLDDLEAGKQVIEQHISDEEWHSTLNVQDDYRILRATLAEIDDEPTMLASAAELSEEIKDLNERIAELQAEKKAYQDGIERLETAFERVGGESEFTSFVKKHMSVITTLFQAFQRPYEFESVQLENGEVRVTRRGYQKSEPISNMSSGQRAALALAIFVTNNLAHPHAPPLMLLDEPFAHLDDINTVSFFNLLIELATDNRRQILFATANKDIAELLERKVGKSSNFKRAQIQ</sequence>
<proteinExistence type="inferred from homology"/>
<evidence type="ECO:0000256" key="2">
    <source>
        <dbReference type="ARBA" id="ARBA00049666"/>
    </source>
</evidence>
<dbReference type="RefSeq" id="WP_117362348.1">
    <property type="nucleotide sequence ID" value="NZ_CP024045.1"/>
</dbReference>